<dbReference type="Proteomes" id="UP000054314">
    <property type="component" value="Unassembled WGS sequence"/>
</dbReference>
<evidence type="ECO:0000256" key="4">
    <source>
        <dbReference type="ARBA" id="ARBA00022723"/>
    </source>
</evidence>
<evidence type="ECO:0000256" key="3">
    <source>
        <dbReference type="ARBA" id="ARBA00022553"/>
    </source>
</evidence>
<dbReference type="EMBL" id="AXCZ01000068">
    <property type="protein sequence ID" value="KGM13085.1"/>
    <property type="molecule type" value="Genomic_DNA"/>
</dbReference>
<dbReference type="PANTHER" id="PTHR43771">
    <property type="entry name" value="PHOSPHOMANNOMUTASE"/>
    <property type="match status" value="1"/>
</dbReference>
<organism evidence="11 12">
    <name type="scientific">Cellulomonas bogoriensis 69B4 = DSM 16987</name>
    <dbReference type="NCBI Taxonomy" id="1386082"/>
    <lineage>
        <taxon>Bacteria</taxon>
        <taxon>Bacillati</taxon>
        <taxon>Actinomycetota</taxon>
        <taxon>Actinomycetes</taxon>
        <taxon>Micrococcales</taxon>
        <taxon>Cellulomonadaceae</taxon>
        <taxon>Cellulomonas</taxon>
    </lineage>
</organism>
<dbReference type="PANTHER" id="PTHR43771:SF1">
    <property type="entry name" value="PHOSPHOMANNOMUTASE"/>
    <property type="match status" value="1"/>
</dbReference>
<proteinExistence type="inferred from homology"/>
<dbReference type="InterPro" id="IPR005843">
    <property type="entry name" value="A-D-PHexomutase_C"/>
</dbReference>
<keyword evidence="3" id="KW-0597">Phosphoprotein</keyword>
<keyword evidence="6" id="KW-0413">Isomerase</keyword>
<keyword evidence="5" id="KW-0460">Magnesium</keyword>
<name>A0A0A0BYP0_9CELL</name>
<evidence type="ECO:0000313" key="12">
    <source>
        <dbReference type="Proteomes" id="UP000054314"/>
    </source>
</evidence>
<dbReference type="InterPro" id="IPR005846">
    <property type="entry name" value="A-D-PHexomutase_a/b/a-III"/>
</dbReference>
<dbReference type="Pfam" id="PF02878">
    <property type="entry name" value="PGM_PMM_I"/>
    <property type="match status" value="1"/>
</dbReference>
<dbReference type="InterPro" id="IPR005845">
    <property type="entry name" value="A-D-PHexomutase_a/b/a-II"/>
</dbReference>
<evidence type="ECO:0000256" key="1">
    <source>
        <dbReference type="ARBA" id="ARBA00001946"/>
    </source>
</evidence>
<comment type="similarity">
    <text evidence="2">Belongs to the phosphohexose mutase family.</text>
</comment>
<dbReference type="GO" id="GO:0005975">
    <property type="term" value="P:carbohydrate metabolic process"/>
    <property type="evidence" value="ECO:0007669"/>
    <property type="project" value="InterPro"/>
</dbReference>
<evidence type="ECO:0000259" key="9">
    <source>
        <dbReference type="Pfam" id="PF02879"/>
    </source>
</evidence>
<dbReference type="Gene3D" id="3.30.310.50">
    <property type="entry name" value="Alpha-D-phosphohexomutase, C-terminal domain"/>
    <property type="match status" value="1"/>
</dbReference>
<dbReference type="InterPro" id="IPR005841">
    <property type="entry name" value="Alpha-D-phosphohexomutase_SF"/>
</dbReference>
<reference evidence="11 12" key="1">
    <citation type="submission" date="2013-08" db="EMBL/GenBank/DDBJ databases">
        <title>Genome sequencing of Cellulomonas bogoriensis 69B4.</title>
        <authorList>
            <person name="Chen F."/>
            <person name="Li Y."/>
            <person name="Wang G."/>
        </authorList>
    </citation>
    <scope>NUCLEOTIDE SEQUENCE [LARGE SCALE GENOMIC DNA]</scope>
    <source>
        <strain evidence="11 12">69B4</strain>
    </source>
</reference>
<dbReference type="SUPFAM" id="SSF53738">
    <property type="entry name" value="Phosphoglucomutase, first 3 domains"/>
    <property type="match status" value="3"/>
</dbReference>
<dbReference type="InterPro" id="IPR005844">
    <property type="entry name" value="A-D-PHexomutase_a/b/a-I"/>
</dbReference>
<dbReference type="OrthoDB" id="9803322at2"/>
<dbReference type="CDD" id="cd03089">
    <property type="entry name" value="PMM_PGM"/>
    <property type="match status" value="1"/>
</dbReference>
<dbReference type="GO" id="GO:0016868">
    <property type="term" value="F:intramolecular phosphotransferase activity"/>
    <property type="evidence" value="ECO:0007669"/>
    <property type="project" value="InterPro"/>
</dbReference>
<dbReference type="NCBIfam" id="NF007088">
    <property type="entry name" value="PRK09542.1"/>
    <property type="match status" value="1"/>
</dbReference>
<evidence type="ECO:0000256" key="6">
    <source>
        <dbReference type="ARBA" id="ARBA00023235"/>
    </source>
</evidence>
<feature type="domain" description="Alpha-D-phosphohexomutase alpha/beta/alpha" evidence="9">
    <location>
        <begin position="161"/>
        <end position="266"/>
    </location>
</feature>
<dbReference type="InterPro" id="IPR016055">
    <property type="entry name" value="A-D-PHexomutase_a/b/a-I/II/III"/>
</dbReference>
<dbReference type="SUPFAM" id="SSF55957">
    <property type="entry name" value="Phosphoglucomutase, C-terminal domain"/>
    <property type="match status" value="1"/>
</dbReference>
<sequence>MPDLDDLIKAYDVRGVVPDPFSPTVARAIGAAFARVVAQAGDPVPAVVVGRDMRPSGPALVEAFADGVRGVGTDVVRIGLCSTDGLYHASGAMGLPGAMFTASHNPAEYNGIKLCHAGARPMGQDTGLAEVRELTARFLAQGVPAPAAEPGTVRDRDTLAEYATYLRGLVDLGGVRRLKVVVDAGNGMAGLTVPAVLGSAAGLAELPVDVVPLYFELDGSFPNHEANPLEPANLRDLQAAVVDHGADLGLAFDGDADRCFVVDELGAPVSPSAITALVGLREVEREKAAGGSPVVIHNLITSQVVPDLLQAAGARTVRTRVGHSFIKAEMAREGAVFGGEHSAHYYFRDFFHADTGMLAALHVLAALGGAVTPDGRPVPLSALAEAYQPYVASGEVNSRVADVPAARERVVEAYVRREGGGPVTVDELDGLTVSHWDHHPRWWFNLRASNTEPLLRLNVEAADEDIMIKVRDDVLALVRQGQE</sequence>
<dbReference type="GO" id="GO:0046872">
    <property type="term" value="F:metal ion binding"/>
    <property type="evidence" value="ECO:0007669"/>
    <property type="project" value="UniProtKB-KW"/>
</dbReference>
<dbReference type="PRINTS" id="PR00509">
    <property type="entry name" value="PGMPMM"/>
</dbReference>
<feature type="domain" description="Alpha-D-phosphohexomutase alpha/beta/alpha" evidence="8">
    <location>
        <begin position="8"/>
        <end position="126"/>
    </location>
</feature>
<dbReference type="Pfam" id="PF02880">
    <property type="entry name" value="PGM_PMM_III"/>
    <property type="match status" value="1"/>
</dbReference>
<evidence type="ECO:0000259" key="7">
    <source>
        <dbReference type="Pfam" id="PF00408"/>
    </source>
</evidence>
<dbReference type="Pfam" id="PF02879">
    <property type="entry name" value="PGM_PMM_II"/>
    <property type="match status" value="1"/>
</dbReference>
<dbReference type="InterPro" id="IPR036900">
    <property type="entry name" value="A-D-PHexomutase_C_sf"/>
</dbReference>
<evidence type="ECO:0000256" key="5">
    <source>
        <dbReference type="ARBA" id="ARBA00022842"/>
    </source>
</evidence>
<dbReference type="Gene3D" id="3.40.120.10">
    <property type="entry name" value="Alpha-D-Glucose-1,6-Bisphosphate, subunit A, domain 3"/>
    <property type="match status" value="3"/>
</dbReference>
<dbReference type="AlphaFoldDB" id="A0A0A0BYP0"/>
<keyword evidence="12" id="KW-1185">Reference proteome</keyword>
<comment type="cofactor">
    <cofactor evidence="1">
        <name>Mg(2+)</name>
        <dbReference type="ChEBI" id="CHEBI:18420"/>
    </cofactor>
</comment>
<feature type="domain" description="Alpha-D-phosphohexomutase alpha/beta/alpha" evidence="10">
    <location>
        <begin position="274"/>
        <end position="385"/>
    </location>
</feature>
<dbReference type="Pfam" id="PF00408">
    <property type="entry name" value="PGM_PMM_IV"/>
    <property type="match status" value="1"/>
</dbReference>
<evidence type="ECO:0000259" key="8">
    <source>
        <dbReference type="Pfam" id="PF02878"/>
    </source>
</evidence>
<keyword evidence="4" id="KW-0479">Metal-binding</keyword>
<gene>
    <name evidence="11" type="primary">manB</name>
    <name evidence="11" type="ORF">N869_16330</name>
</gene>
<evidence type="ECO:0000259" key="10">
    <source>
        <dbReference type="Pfam" id="PF02880"/>
    </source>
</evidence>
<evidence type="ECO:0000313" key="11">
    <source>
        <dbReference type="EMBL" id="KGM13085.1"/>
    </source>
</evidence>
<comment type="caution">
    <text evidence="11">The sequence shown here is derived from an EMBL/GenBank/DDBJ whole genome shotgun (WGS) entry which is preliminary data.</text>
</comment>
<accession>A0A0A0BYP0</accession>
<evidence type="ECO:0000256" key="2">
    <source>
        <dbReference type="ARBA" id="ARBA00010231"/>
    </source>
</evidence>
<feature type="domain" description="Alpha-D-phosphohexomutase C-terminal" evidence="7">
    <location>
        <begin position="395"/>
        <end position="475"/>
    </location>
</feature>
<protein>
    <submittedName>
        <fullName evidence="11">Phosphomannomutase</fullName>
    </submittedName>
</protein>